<proteinExistence type="predicted"/>
<sequence>MDKYEKRRLRLIQIRDEICGGKAAEVARRISREPSYVSRMLYPEGKKGKKRIADDMVELLETSFKLPRGWLDEIFPQENTKKNNKKYEITPDEEEVLELFRGLPDDEAKRFKNEMKARKAHFDAIFEEMLKKRQRGA</sequence>
<keyword evidence="3" id="KW-1185">Reference proteome</keyword>
<dbReference type="Proteomes" id="UP000044625">
    <property type="component" value="Unassembled WGS sequence"/>
</dbReference>
<accession>A0A0T9RM38</accession>
<evidence type="ECO:0000313" key="1">
    <source>
        <dbReference type="EMBL" id="CNI70881.1"/>
    </source>
</evidence>
<reference evidence="2 3" key="1">
    <citation type="submission" date="2015-03" db="EMBL/GenBank/DDBJ databases">
        <authorList>
            <consortium name="Pathogen Informatics"/>
            <person name="Murphy D."/>
        </authorList>
    </citation>
    <scope>NUCLEOTIDE SEQUENCE [LARGE SCALE GENOMIC DNA]</scope>
    <source>
        <strain evidence="3">type strain: CIP110230</strain>
        <strain evidence="2">Type strain: CIP110230</strain>
    </source>
</reference>
<dbReference type="RefSeq" id="WP_038636063.1">
    <property type="nucleotide sequence ID" value="NZ_CAWMMU010000101.1"/>
</dbReference>
<protein>
    <submittedName>
        <fullName evidence="1">Transcriptional repressor DicA</fullName>
    </submittedName>
</protein>
<evidence type="ECO:0000313" key="2">
    <source>
        <dbReference type="EMBL" id="CRY69738.1"/>
    </source>
</evidence>
<dbReference type="EMBL" id="CQAZ01000110">
    <property type="protein sequence ID" value="CNI70881.1"/>
    <property type="molecule type" value="Genomic_DNA"/>
</dbReference>
<dbReference type="Proteomes" id="UP000045840">
    <property type="component" value="Unassembled WGS sequence"/>
</dbReference>
<dbReference type="STRING" id="1288385.ERS137968_04894"/>
<reference evidence="1" key="2">
    <citation type="submission" date="2015-03" db="EMBL/GenBank/DDBJ databases">
        <authorList>
            <person name="Murphy D."/>
        </authorList>
    </citation>
    <scope>NUCLEOTIDE SEQUENCE [LARGE SCALE GENOMIC DNA]</scope>
    <source>
        <strain evidence="1">A125KOH2</strain>
    </source>
</reference>
<gene>
    <name evidence="1" type="ORF">ERS008529_04722</name>
    <name evidence="2" type="ORF">ERS137968_04894</name>
</gene>
<dbReference type="OrthoDB" id="9791537at2"/>
<evidence type="ECO:0000313" key="4">
    <source>
        <dbReference type="Proteomes" id="UP000045840"/>
    </source>
</evidence>
<dbReference type="EMBL" id="CWJL01000101">
    <property type="protein sequence ID" value="CRY69738.1"/>
    <property type="molecule type" value="Genomic_DNA"/>
</dbReference>
<name>A0A0T9RM38_9GAMM</name>
<organism evidence="1 4">
    <name type="scientific">Yersinia pekkanenii</name>
    <dbReference type="NCBI Taxonomy" id="1288385"/>
    <lineage>
        <taxon>Bacteria</taxon>
        <taxon>Pseudomonadati</taxon>
        <taxon>Pseudomonadota</taxon>
        <taxon>Gammaproteobacteria</taxon>
        <taxon>Enterobacterales</taxon>
        <taxon>Yersiniaceae</taxon>
        <taxon>Yersinia</taxon>
    </lineage>
</organism>
<evidence type="ECO:0000313" key="3">
    <source>
        <dbReference type="Proteomes" id="UP000044625"/>
    </source>
</evidence>
<dbReference type="AlphaFoldDB" id="A0A0T9RM38"/>
<reference evidence="4" key="3">
    <citation type="submission" date="2015-03" db="EMBL/GenBank/DDBJ databases">
        <authorList>
            <consortium name="Pathogen Informatics"/>
        </authorList>
    </citation>
    <scope>NUCLEOTIDE SEQUENCE [LARGE SCALE GENOMIC DNA]</scope>
    <source>
        <strain evidence="4">A125KOH2</strain>
    </source>
</reference>